<evidence type="ECO:0000256" key="7">
    <source>
        <dbReference type="ARBA" id="ARBA00023224"/>
    </source>
</evidence>
<organism evidence="11">
    <name type="scientific">Capitella teleta</name>
    <name type="common">Polychaete worm</name>
    <dbReference type="NCBI Taxonomy" id="283909"/>
    <lineage>
        <taxon>Eukaryota</taxon>
        <taxon>Metazoa</taxon>
        <taxon>Spiralia</taxon>
        <taxon>Lophotrochozoa</taxon>
        <taxon>Annelida</taxon>
        <taxon>Polychaeta</taxon>
        <taxon>Sedentaria</taxon>
        <taxon>Scolecida</taxon>
        <taxon>Capitellidae</taxon>
        <taxon>Capitella</taxon>
    </lineage>
</organism>
<dbReference type="EMBL" id="AMQN01005529">
    <property type="status" value="NOT_ANNOTATED_CDS"/>
    <property type="molecule type" value="Genomic_DNA"/>
</dbReference>
<evidence type="ECO:0000256" key="4">
    <source>
        <dbReference type="ARBA" id="ARBA00023040"/>
    </source>
</evidence>
<dbReference type="Gene3D" id="1.20.1070.10">
    <property type="entry name" value="Rhodopsin 7-helix transmembrane proteins"/>
    <property type="match status" value="2"/>
</dbReference>
<comment type="subcellular location">
    <subcellularLocation>
        <location evidence="1">Membrane</location>
        <topology evidence="1">Multi-pass membrane protein</topology>
    </subcellularLocation>
</comment>
<keyword evidence="4" id="KW-0297">G-protein coupled receptor</keyword>
<reference evidence="13" key="1">
    <citation type="submission" date="2012-12" db="EMBL/GenBank/DDBJ databases">
        <authorList>
            <person name="Hellsten U."/>
            <person name="Grimwood J."/>
            <person name="Chapman J.A."/>
            <person name="Shapiro H."/>
            <person name="Aerts A."/>
            <person name="Otillar R.P."/>
            <person name="Terry A.Y."/>
            <person name="Boore J.L."/>
            <person name="Simakov O."/>
            <person name="Marletaz F."/>
            <person name="Cho S.-J."/>
            <person name="Edsinger-Gonzales E."/>
            <person name="Havlak P."/>
            <person name="Kuo D.-H."/>
            <person name="Larsson T."/>
            <person name="Lv J."/>
            <person name="Arendt D."/>
            <person name="Savage R."/>
            <person name="Osoegawa K."/>
            <person name="de Jong P."/>
            <person name="Lindberg D.R."/>
            <person name="Seaver E.C."/>
            <person name="Weisblat D.A."/>
            <person name="Putnam N.H."/>
            <person name="Grigoriev I.V."/>
            <person name="Rokhsar D.S."/>
        </authorList>
    </citation>
    <scope>NUCLEOTIDE SEQUENCE</scope>
    <source>
        <strain evidence="13">I ESC-2004</strain>
    </source>
</reference>
<dbReference type="SUPFAM" id="SSF81321">
    <property type="entry name" value="Family A G protein-coupled receptor-like"/>
    <property type="match status" value="2"/>
</dbReference>
<evidence type="ECO:0000256" key="8">
    <source>
        <dbReference type="SAM" id="MobiDB-lite"/>
    </source>
</evidence>
<feature type="transmembrane region" description="Helical" evidence="9">
    <location>
        <begin position="548"/>
        <end position="566"/>
    </location>
</feature>
<dbReference type="InterPro" id="IPR000276">
    <property type="entry name" value="GPCR_Rhodpsn"/>
</dbReference>
<gene>
    <name evidence="11" type="ORF">CAPTEDRAFT_188149</name>
</gene>
<feature type="domain" description="G-protein coupled receptors family 1 profile" evidence="10">
    <location>
        <begin position="68"/>
        <end position="284"/>
    </location>
</feature>
<feature type="region of interest" description="Disordered" evidence="8">
    <location>
        <begin position="290"/>
        <end position="315"/>
    </location>
</feature>
<accession>R7UZP9</accession>
<sequence length="619" mass="69028">MSQPEPEPEVVPEAEPEAEPEPESSAEPEVWVPGGSYEPEPAAEFSSDEEKYLWISLYAICMILIVTGDLLIIISIMKNKDLKKKVSNLFLLSLIFARTLIGVFVVPTRITALFSEDYLESVACKLCHFSALGSSATSVLSVVAVAMDKYVEFMRVEDNAEKDSDGELEKKRVKKAKLVITGIWLLGHAYAIRNAFTVDMVDINGIMRCTSTPDKAYLSKWFLLVDLLCLLVAPLCIITICYTRVIRVSLGQQNPQSLRTSQMLIVVMMLFVVCNIPPYTIGMLDACQPEPEPEVVPEAEPEAEPEPESSAEPEVWVPGGSYEPEPAAEFSSDEEKYLWISLYAICMILIVTGDLLIIISIMKNKDLKKKVSNLFLLSLIFARTLIGVFVVPTRITALFSEDYLESVACKLCHFSALGSSATSVLSVVAVAMDKYVEFMRVEDNAEKDSDGELEKKRVKKAKLVITGIWLLGHAYAIRNAFTVDMVDINGIMRCTSTPDKAYLSKWFLLVDLLCLLVAPLCIITICYTRVIRVSLGQQNPQSLRTSQMLIVVMMLFVVCNIPPYTIGMLDAWSAGKFNIGINAELGIFLGSYSNSWLNVLVYLKFRLDIRQSIKMMFGY</sequence>
<feature type="compositionally biased region" description="Acidic residues" evidence="8">
    <location>
        <begin position="1"/>
        <end position="26"/>
    </location>
</feature>
<keyword evidence="6" id="KW-0675">Receptor</keyword>
<feature type="region of interest" description="Disordered" evidence="8">
    <location>
        <begin position="1"/>
        <end position="42"/>
    </location>
</feature>
<dbReference type="OrthoDB" id="6325838at2759"/>
<dbReference type="PANTHER" id="PTHR24238">
    <property type="entry name" value="G-PROTEIN COUPLED RECEPTOR"/>
    <property type="match status" value="1"/>
</dbReference>
<feature type="transmembrane region" description="Helical" evidence="9">
    <location>
        <begin position="221"/>
        <end position="242"/>
    </location>
</feature>
<dbReference type="EnsemblMetazoa" id="CapteT188149">
    <property type="protein sequence ID" value="CapteP188149"/>
    <property type="gene ID" value="CapteG188149"/>
</dbReference>
<dbReference type="Proteomes" id="UP000014760">
    <property type="component" value="Unassembled WGS sequence"/>
</dbReference>
<feature type="transmembrane region" description="Helical" evidence="9">
    <location>
        <begin position="586"/>
        <end position="605"/>
    </location>
</feature>
<dbReference type="HOGENOM" id="CLU_441629_0_0_1"/>
<dbReference type="Pfam" id="PF00001">
    <property type="entry name" value="7tm_1"/>
    <property type="match status" value="2"/>
</dbReference>
<dbReference type="EMBL" id="KB296213">
    <property type="protein sequence ID" value="ELU12063.1"/>
    <property type="molecule type" value="Genomic_DNA"/>
</dbReference>
<evidence type="ECO:0000313" key="12">
    <source>
        <dbReference type="EnsemblMetazoa" id="CapteP188149"/>
    </source>
</evidence>
<dbReference type="PROSITE" id="PS50262">
    <property type="entry name" value="G_PROTEIN_RECEP_F1_2"/>
    <property type="match status" value="2"/>
</dbReference>
<feature type="transmembrane region" description="Helical" evidence="9">
    <location>
        <begin position="413"/>
        <end position="432"/>
    </location>
</feature>
<keyword evidence="5 9" id="KW-0472">Membrane</keyword>
<keyword evidence="2 9" id="KW-0812">Transmembrane</keyword>
<dbReference type="STRING" id="283909.R7UZP9"/>
<dbReference type="EMBL" id="AMQN01005528">
    <property type="status" value="NOT_ANNOTATED_CDS"/>
    <property type="molecule type" value="Genomic_DNA"/>
</dbReference>
<evidence type="ECO:0000256" key="9">
    <source>
        <dbReference type="SAM" id="Phobius"/>
    </source>
</evidence>
<evidence type="ECO:0000256" key="3">
    <source>
        <dbReference type="ARBA" id="ARBA00022989"/>
    </source>
</evidence>
<protein>
    <recommendedName>
        <fullName evidence="10">G-protein coupled receptors family 1 profile domain-containing protein</fullName>
    </recommendedName>
</protein>
<name>R7UZP9_CAPTE</name>
<feature type="transmembrane region" description="Helical" evidence="9">
    <location>
        <begin position="337"/>
        <end position="362"/>
    </location>
</feature>
<feature type="transmembrane region" description="Helical" evidence="9">
    <location>
        <begin position="374"/>
        <end position="393"/>
    </location>
</feature>
<evidence type="ECO:0000256" key="6">
    <source>
        <dbReference type="ARBA" id="ARBA00023170"/>
    </source>
</evidence>
<evidence type="ECO:0000259" key="10">
    <source>
        <dbReference type="PROSITE" id="PS50262"/>
    </source>
</evidence>
<feature type="transmembrane region" description="Helical" evidence="9">
    <location>
        <begin position="463"/>
        <end position="481"/>
    </location>
</feature>
<reference evidence="11 13" key="2">
    <citation type="journal article" date="2013" name="Nature">
        <title>Insights into bilaterian evolution from three spiralian genomes.</title>
        <authorList>
            <person name="Simakov O."/>
            <person name="Marletaz F."/>
            <person name="Cho S.J."/>
            <person name="Edsinger-Gonzales E."/>
            <person name="Havlak P."/>
            <person name="Hellsten U."/>
            <person name="Kuo D.H."/>
            <person name="Larsson T."/>
            <person name="Lv J."/>
            <person name="Arendt D."/>
            <person name="Savage R."/>
            <person name="Osoegawa K."/>
            <person name="de Jong P."/>
            <person name="Grimwood J."/>
            <person name="Chapman J.A."/>
            <person name="Shapiro H."/>
            <person name="Aerts A."/>
            <person name="Otillar R.P."/>
            <person name="Terry A.Y."/>
            <person name="Boore J.L."/>
            <person name="Grigoriev I.V."/>
            <person name="Lindberg D.R."/>
            <person name="Seaver E.C."/>
            <person name="Weisblat D.A."/>
            <person name="Putnam N.H."/>
            <person name="Rokhsar D.S."/>
        </authorList>
    </citation>
    <scope>NUCLEOTIDE SEQUENCE</scope>
    <source>
        <strain evidence="11 13">I ESC-2004</strain>
    </source>
</reference>
<proteinExistence type="predicted"/>
<dbReference type="GO" id="GO:0008188">
    <property type="term" value="F:neuropeptide receptor activity"/>
    <property type="evidence" value="ECO:0007669"/>
    <property type="project" value="TreeGrafter"/>
</dbReference>
<dbReference type="PANTHER" id="PTHR24238:SF75">
    <property type="entry name" value="CHOLECYSTOKININ-LIKE RECEPTOR AT 17D1-RELATED"/>
    <property type="match status" value="1"/>
</dbReference>
<feature type="transmembrane region" description="Helical" evidence="9">
    <location>
        <begin position="52"/>
        <end position="77"/>
    </location>
</feature>
<dbReference type="PRINTS" id="PR00237">
    <property type="entry name" value="GPCRRHODOPSN"/>
</dbReference>
<feature type="transmembrane region" description="Helical" evidence="9">
    <location>
        <begin position="506"/>
        <end position="527"/>
    </location>
</feature>
<dbReference type="GO" id="GO:0005886">
    <property type="term" value="C:plasma membrane"/>
    <property type="evidence" value="ECO:0007669"/>
    <property type="project" value="TreeGrafter"/>
</dbReference>
<dbReference type="InterPro" id="IPR017452">
    <property type="entry name" value="GPCR_Rhodpsn_7TM"/>
</dbReference>
<keyword evidence="3 9" id="KW-1133">Transmembrane helix</keyword>
<feature type="transmembrane region" description="Helical" evidence="9">
    <location>
        <begin position="128"/>
        <end position="147"/>
    </location>
</feature>
<feature type="transmembrane region" description="Helical" evidence="9">
    <location>
        <begin position="263"/>
        <end position="281"/>
    </location>
</feature>
<evidence type="ECO:0000256" key="1">
    <source>
        <dbReference type="ARBA" id="ARBA00004141"/>
    </source>
</evidence>
<feature type="transmembrane region" description="Helical" evidence="9">
    <location>
        <begin position="89"/>
        <end position="108"/>
    </location>
</feature>
<feature type="transmembrane region" description="Helical" evidence="9">
    <location>
        <begin position="178"/>
        <end position="196"/>
    </location>
</feature>
<feature type="compositionally biased region" description="Acidic residues" evidence="8">
    <location>
        <begin position="291"/>
        <end position="311"/>
    </location>
</feature>
<evidence type="ECO:0000313" key="11">
    <source>
        <dbReference type="EMBL" id="ELU12063.1"/>
    </source>
</evidence>
<evidence type="ECO:0000313" key="13">
    <source>
        <dbReference type="Proteomes" id="UP000014760"/>
    </source>
</evidence>
<keyword evidence="7" id="KW-0807">Transducer</keyword>
<reference evidence="12" key="3">
    <citation type="submission" date="2015-06" db="UniProtKB">
        <authorList>
            <consortium name="EnsemblMetazoa"/>
        </authorList>
    </citation>
    <scope>IDENTIFICATION</scope>
</reference>
<dbReference type="OMA" id="ESAQIWE"/>
<keyword evidence="13" id="KW-1185">Reference proteome</keyword>
<evidence type="ECO:0000256" key="2">
    <source>
        <dbReference type="ARBA" id="ARBA00022692"/>
    </source>
</evidence>
<dbReference type="CDD" id="cd00637">
    <property type="entry name" value="7tm_classA_rhodopsin-like"/>
    <property type="match status" value="2"/>
</dbReference>
<feature type="domain" description="G-protein coupled receptors family 1 profile" evidence="10">
    <location>
        <begin position="353"/>
        <end position="602"/>
    </location>
</feature>
<dbReference type="AlphaFoldDB" id="R7UZP9"/>
<evidence type="ECO:0000256" key="5">
    <source>
        <dbReference type="ARBA" id="ARBA00023136"/>
    </source>
</evidence>